<dbReference type="Gene3D" id="3.40.190.10">
    <property type="entry name" value="Periplasmic binding protein-like II"/>
    <property type="match status" value="2"/>
</dbReference>
<dbReference type="SUPFAM" id="SSF53850">
    <property type="entry name" value="Periplasmic binding protein-like II"/>
    <property type="match status" value="1"/>
</dbReference>
<dbReference type="KEGG" id="cja:CJA_2032"/>
<gene>
    <name evidence="3" type="ordered locus">CJA_2032</name>
</gene>
<evidence type="ECO:0000313" key="3">
    <source>
        <dbReference type="EMBL" id="ACE83038.1"/>
    </source>
</evidence>
<dbReference type="PANTHER" id="PTHR30006:SF24">
    <property type="entry name" value="SLL0237 PROTEIN"/>
    <property type="match status" value="1"/>
</dbReference>
<proteinExistence type="predicted"/>
<accession>B3PHN1</accession>
<keyword evidence="1 2" id="KW-0732">Signal</keyword>
<organism evidence="3 4">
    <name type="scientific">Cellvibrio japonicus (strain Ueda107)</name>
    <name type="common">Pseudomonas fluorescens subsp. cellulosa</name>
    <dbReference type="NCBI Taxonomy" id="498211"/>
    <lineage>
        <taxon>Bacteria</taxon>
        <taxon>Pseudomonadati</taxon>
        <taxon>Pseudomonadota</taxon>
        <taxon>Gammaproteobacteria</taxon>
        <taxon>Cellvibrionales</taxon>
        <taxon>Cellvibrionaceae</taxon>
        <taxon>Cellvibrio</taxon>
    </lineage>
</organism>
<dbReference type="HOGENOM" id="CLU_040513_0_0_6"/>
<dbReference type="Proteomes" id="UP000001036">
    <property type="component" value="Chromosome"/>
</dbReference>
<keyword evidence="3" id="KW-0449">Lipoprotein</keyword>
<sequence>MNPVRRRLLHCAALVIASVALPVQAETLTLKVMTSYPAEVTARMEAAFEKAYPQYRLQIIWRMPQDALPYLQQPKQGGVDVYWSPSPRTFNQLKVEGALRKLDIDFTGLPEVIGKTRLRDPDHYFIASEIAGFGFAINTQTLTTLGLAAPQTWRDLTNPALAGHILLPNPARVGFAPVLIDIPLQAYGWDAGWALWSEISGNAELLEQGGGFISDKLASGEFALGLSIDFFIASAIANGAPIHFVYPERGGINPAHIAITAGTDKVAAAKTFAAFVLSEQGQQLLTHADIRKLPVRPGVYAQLPADYYRPFAAAARGELDYDNDRGRNRLGVISALFDHHLAYRHQEQRELWQRLHALEAAGKPQTTLRQLLTAAPLPESAAADPRLQQQFRNRLEGAKPELREPEQGWRAATDQRIAKARQLLENP</sequence>
<dbReference type="Pfam" id="PF13343">
    <property type="entry name" value="SBP_bac_6"/>
    <property type="match status" value="1"/>
</dbReference>
<feature type="signal peptide" evidence="2">
    <location>
        <begin position="1"/>
        <end position="25"/>
    </location>
</feature>
<dbReference type="eggNOG" id="COG1840">
    <property type="taxonomic scope" value="Bacteria"/>
</dbReference>
<dbReference type="OrthoDB" id="305758at2"/>
<evidence type="ECO:0000256" key="1">
    <source>
        <dbReference type="ARBA" id="ARBA00022729"/>
    </source>
</evidence>
<dbReference type="AlphaFoldDB" id="B3PHN1"/>
<evidence type="ECO:0000256" key="2">
    <source>
        <dbReference type="SAM" id="SignalP"/>
    </source>
</evidence>
<evidence type="ECO:0000313" key="4">
    <source>
        <dbReference type="Proteomes" id="UP000001036"/>
    </source>
</evidence>
<dbReference type="STRING" id="498211.CJA_2032"/>
<feature type="chain" id="PRO_5002794102" evidence="2">
    <location>
        <begin position="26"/>
        <end position="427"/>
    </location>
</feature>
<keyword evidence="4" id="KW-1185">Reference proteome</keyword>
<dbReference type="PANTHER" id="PTHR30006">
    <property type="entry name" value="THIAMINE-BINDING PERIPLASMIC PROTEIN-RELATED"/>
    <property type="match status" value="1"/>
</dbReference>
<dbReference type="RefSeq" id="WP_012487639.1">
    <property type="nucleotide sequence ID" value="NC_010995.1"/>
</dbReference>
<protein>
    <submittedName>
        <fullName evidence="3">Putative regulatory lipoprotein</fullName>
    </submittedName>
</protein>
<name>B3PHN1_CELJU</name>
<reference evidence="3 4" key="1">
    <citation type="journal article" date="2008" name="J. Bacteriol.">
        <title>Insights into plant cell wall degradation from the genome sequence of the soil bacterium Cellvibrio japonicus.</title>
        <authorList>
            <person name="Deboy R.T."/>
            <person name="Mongodin E.F."/>
            <person name="Fouts D.E."/>
            <person name="Tailford L.E."/>
            <person name="Khouri H."/>
            <person name="Emerson J.B."/>
            <person name="Mohamoud Y."/>
            <person name="Watkins K."/>
            <person name="Henrissat B."/>
            <person name="Gilbert H.J."/>
            <person name="Nelson K.E."/>
        </authorList>
    </citation>
    <scope>NUCLEOTIDE SEQUENCE [LARGE SCALE GENOMIC DNA]</scope>
    <source>
        <strain evidence="3 4">Ueda107</strain>
    </source>
</reference>
<dbReference type="EMBL" id="CP000934">
    <property type="protein sequence ID" value="ACE83038.1"/>
    <property type="molecule type" value="Genomic_DNA"/>
</dbReference>